<dbReference type="Pfam" id="PF01753">
    <property type="entry name" value="zf-MYND"/>
    <property type="match status" value="1"/>
</dbReference>
<evidence type="ECO:0000256" key="4">
    <source>
        <dbReference type="PROSITE-ProRule" id="PRU00134"/>
    </source>
</evidence>
<dbReference type="Proteomes" id="UP000188533">
    <property type="component" value="Unassembled WGS sequence"/>
</dbReference>
<keyword evidence="7" id="KW-1185">Reference proteome</keyword>
<reference evidence="6 7" key="2">
    <citation type="submission" date="2017-02" db="EMBL/GenBank/DDBJ databases">
        <title>A genome survey and senescence transcriptome analysis in Lentinula edodes.</title>
        <authorList>
            <person name="Sakamoto Y."/>
            <person name="Nakade K."/>
            <person name="Sato S."/>
            <person name="Yoshida Y."/>
            <person name="Miyazaki K."/>
            <person name="Natsume S."/>
            <person name="Konno N."/>
        </authorList>
    </citation>
    <scope>NUCLEOTIDE SEQUENCE [LARGE SCALE GENOMIC DNA]</scope>
    <source>
        <strain evidence="6 7">NBRC 111202</strain>
    </source>
</reference>
<evidence type="ECO:0000313" key="7">
    <source>
        <dbReference type="Proteomes" id="UP000188533"/>
    </source>
</evidence>
<dbReference type="GO" id="GO:0008270">
    <property type="term" value="F:zinc ion binding"/>
    <property type="evidence" value="ECO:0007669"/>
    <property type="project" value="UniProtKB-KW"/>
</dbReference>
<dbReference type="PROSITE" id="PS50865">
    <property type="entry name" value="ZF_MYND_2"/>
    <property type="match status" value="1"/>
</dbReference>
<keyword evidence="3" id="KW-0862">Zinc</keyword>
<sequence>MPASLRRIDPAWGISIEESNPEKVCKYSACPRRSTGYEGRKMKVCARCKHVRYCSKECQKKDWSEHKKKGCKDYQLVNDYSGWMEEYRGIFSWAAAEALRIHTSDDILHNVLQITATYADRVPAFLGPVPSSFYIISSRVVPLDSDSISAMLASPRDREESRQIRANGGVGRAIFSFQFLEDPFSAKTTAIFKPFKIDFNDPPTLGYAHTIDWNSLLLGTVNGKISVADLSRRIESQPTPTEHEEQTADEANILVDGLKDISMT</sequence>
<dbReference type="STRING" id="5353.A0A1Q3EES4"/>
<evidence type="ECO:0000256" key="1">
    <source>
        <dbReference type="ARBA" id="ARBA00022723"/>
    </source>
</evidence>
<feature type="domain" description="MYND-type" evidence="5">
    <location>
        <begin position="27"/>
        <end position="71"/>
    </location>
</feature>
<keyword evidence="2 4" id="KW-0863">Zinc-finger</keyword>
<dbReference type="Gene3D" id="6.10.140.2220">
    <property type="match status" value="1"/>
</dbReference>
<dbReference type="InterPro" id="IPR002893">
    <property type="entry name" value="Znf_MYND"/>
</dbReference>
<dbReference type="SUPFAM" id="SSF144232">
    <property type="entry name" value="HIT/MYND zinc finger-like"/>
    <property type="match status" value="1"/>
</dbReference>
<protein>
    <recommendedName>
        <fullName evidence="5">MYND-type domain-containing protein</fullName>
    </recommendedName>
</protein>
<accession>A0A1Q3EES4</accession>
<evidence type="ECO:0000256" key="2">
    <source>
        <dbReference type="ARBA" id="ARBA00022771"/>
    </source>
</evidence>
<evidence type="ECO:0000256" key="3">
    <source>
        <dbReference type="ARBA" id="ARBA00022833"/>
    </source>
</evidence>
<gene>
    <name evidence="6" type="ORF">LENED_007545</name>
</gene>
<comment type="caution">
    <text evidence="6">The sequence shown here is derived from an EMBL/GenBank/DDBJ whole genome shotgun (WGS) entry which is preliminary data.</text>
</comment>
<dbReference type="AlphaFoldDB" id="A0A1Q3EES4"/>
<name>A0A1Q3EES4_LENED</name>
<reference evidence="6 7" key="1">
    <citation type="submission" date="2016-08" db="EMBL/GenBank/DDBJ databases">
        <authorList>
            <consortium name="Lentinula edodes genome sequencing consortium"/>
            <person name="Sakamoto Y."/>
            <person name="Nakade K."/>
            <person name="Sato S."/>
            <person name="Yoshida Y."/>
            <person name="Miyazaki K."/>
            <person name="Natsume S."/>
            <person name="Konno N."/>
        </authorList>
    </citation>
    <scope>NUCLEOTIDE SEQUENCE [LARGE SCALE GENOMIC DNA]</scope>
    <source>
        <strain evidence="6 7">NBRC 111202</strain>
    </source>
</reference>
<evidence type="ECO:0000313" key="6">
    <source>
        <dbReference type="EMBL" id="GAW05672.1"/>
    </source>
</evidence>
<keyword evidence="1" id="KW-0479">Metal-binding</keyword>
<proteinExistence type="predicted"/>
<dbReference type="EMBL" id="BDGU01000264">
    <property type="protein sequence ID" value="GAW05672.1"/>
    <property type="molecule type" value="Genomic_DNA"/>
</dbReference>
<organism evidence="6 7">
    <name type="scientific">Lentinula edodes</name>
    <name type="common">Shiitake mushroom</name>
    <name type="synonym">Lentinus edodes</name>
    <dbReference type="NCBI Taxonomy" id="5353"/>
    <lineage>
        <taxon>Eukaryota</taxon>
        <taxon>Fungi</taxon>
        <taxon>Dikarya</taxon>
        <taxon>Basidiomycota</taxon>
        <taxon>Agaricomycotina</taxon>
        <taxon>Agaricomycetes</taxon>
        <taxon>Agaricomycetidae</taxon>
        <taxon>Agaricales</taxon>
        <taxon>Marasmiineae</taxon>
        <taxon>Omphalotaceae</taxon>
        <taxon>Lentinula</taxon>
    </lineage>
</organism>
<evidence type="ECO:0000259" key="5">
    <source>
        <dbReference type="PROSITE" id="PS50865"/>
    </source>
</evidence>